<dbReference type="GO" id="GO:0140990">
    <property type="term" value="P:primary piRNA processing"/>
    <property type="evidence" value="ECO:0007669"/>
    <property type="project" value="Ensembl"/>
</dbReference>
<dbReference type="InterPro" id="IPR026610">
    <property type="entry name" value="Hen1"/>
</dbReference>
<dbReference type="PANTHER" id="PTHR21404:SF3">
    <property type="entry name" value="SMALL RNA 2'-O-METHYLTRANSFERASE"/>
    <property type="match status" value="1"/>
</dbReference>
<comment type="catalytic activity">
    <reaction evidence="13">
        <text>small RNA 3'-end nucleotide + S-adenosyl-L-methionine = small RNA 3'-end 2'-O-methylnucleotide + S-adenosyl-L-homocysteine + H(+)</text>
        <dbReference type="Rhea" id="RHEA:37887"/>
        <dbReference type="Rhea" id="RHEA-COMP:10415"/>
        <dbReference type="Rhea" id="RHEA-COMP:10416"/>
        <dbReference type="ChEBI" id="CHEBI:15378"/>
        <dbReference type="ChEBI" id="CHEBI:57856"/>
        <dbReference type="ChEBI" id="CHEBI:59789"/>
        <dbReference type="ChEBI" id="CHEBI:74896"/>
        <dbReference type="ChEBI" id="CHEBI:74898"/>
        <dbReference type="EC" id="2.1.1.386"/>
    </reaction>
</comment>
<keyword evidence="8" id="KW-0460">Magnesium</keyword>
<dbReference type="GO" id="GO:0030422">
    <property type="term" value="P:siRNA processing"/>
    <property type="evidence" value="ECO:0007669"/>
    <property type="project" value="TreeGrafter"/>
</dbReference>
<evidence type="ECO:0000256" key="6">
    <source>
        <dbReference type="ARBA" id="ARBA00022691"/>
    </source>
</evidence>
<dbReference type="FunCoup" id="H3CCC7">
    <property type="interactions" value="9"/>
</dbReference>
<evidence type="ECO:0000256" key="5">
    <source>
        <dbReference type="ARBA" id="ARBA00022679"/>
    </source>
</evidence>
<dbReference type="GO" id="GO:0005634">
    <property type="term" value="C:nucleus"/>
    <property type="evidence" value="ECO:0007669"/>
    <property type="project" value="TreeGrafter"/>
</dbReference>
<organism evidence="15 16">
    <name type="scientific">Tetraodon nigroviridis</name>
    <name type="common">Spotted green pufferfish</name>
    <name type="synonym">Chelonodon nigroviridis</name>
    <dbReference type="NCBI Taxonomy" id="99883"/>
    <lineage>
        <taxon>Eukaryota</taxon>
        <taxon>Metazoa</taxon>
        <taxon>Chordata</taxon>
        <taxon>Craniata</taxon>
        <taxon>Vertebrata</taxon>
        <taxon>Euteleostomi</taxon>
        <taxon>Actinopterygii</taxon>
        <taxon>Neopterygii</taxon>
        <taxon>Teleostei</taxon>
        <taxon>Neoteleostei</taxon>
        <taxon>Acanthomorphata</taxon>
        <taxon>Eupercaria</taxon>
        <taxon>Tetraodontiformes</taxon>
        <taxon>Tetradontoidea</taxon>
        <taxon>Tetraodontidae</taxon>
        <taxon>Tetraodon</taxon>
    </lineage>
</organism>
<dbReference type="Ensembl" id="ENSTNIT00000006047.1">
    <property type="protein sequence ID" value="ENSTNIP00000005899.1"/>
    <property type="gene ID" value="ENSTNIG00000003313.1"/>
</dbReference>
<dbReference type="GO" id="GO:0043186">
    <property type="term" value="C:P granule"/>
    <property type="evidence" value="ECO:0007669"/>
    <property type="project" value="Ensembl"/>
</dbReference>
<evidence type="ECO:0000256" key="12">
    <source>
        <dbReference type="ARBA" id="ARBA00035025"/>
    </source>
</evidence>
<dbReference type="InterPro" id="IPR029063">
    <property type="entry name" value="SAM-dependent_MTases_sf"/>
</dbReference>
<keyword evidence="10" id="KW-0943">RNA-mediated gene silencing</keyword>
<reference evidence="16" key="1">
    <citation type="journal article" date="2004" name="Nature">
        <title>Genome duplication in the teleost fish Tetraodon nigroviridis reveals the early vertebrate proto-karyotype.</title>
        <authorList>
            <person name="Jaillon O."/>
            <person name="Aury J.-M."/>
            <person name="Brunet F."/>
            <person name="Petit J.-L."/>
            <person name="Stange-Thomann N."/>
            <person name="Mauceli E."/>
            <person name="Bouneau L."/>
            <person name="Fischer C."/>
            <person name="Ozouf-Costaz C."/>
            <person name="Bernot A."/>
            <person name="Nicaud S."/>
            <person name="Jaffe D."/>
            <person name="Fisher S."/>
            <person name="Lutfalla G."/>
            <person name="Dossat C."/>
            <person name="Segurens B."/>
            <person name="Dasilva C."/>
            <person name="Salanoubat M."/>
            <person name="Levy M."/>
            <person name="Boudet N."/>
            <person name="Castellano S."/>
            <person name="Anthouard V."/>
            <person name="Jubin C."/>
            <person name="Castelli V."/>
            <person name="Katinka M."/>
            <person name="Vacherie B."/>
            <person name="Biemont C."/>
            <person name="Skalli Z."/>
            <person name="Cattolico L."/>
            <person name="Poulain J."/>
            <person name="De Berardinis V."/>
            <person name="Cruaud C."/>
            <person name="Duprat S."/>
            <person name="Brottier P."/>
            <person name="Coutanceau J.-P."/>
            <person name="Gouzy J."/>
            <person name="Parra G."/>
            <person name="Lardier G."/>
            <person name="Chapple C."/>
            <person name="McKernan K.J."/>
            <person name="McEwan P."/>
            <person name="Bosak S."/>
            <person name="Kellis M."/>
            <person name="Volff J.-N."/>
            <person name="Guigo R."/>
            <person name="Zody M.C."/>
            <person name="Mesirov J."/>
            <person name="Lindblad-Toh K."/>
            <person name="Birren B."/>
            <person name="Nusbaum C."/>
            <person name="Kahn D."/>
            <person name="Robinson-Rechavi M."/>
            <person name="Laudet V."/>
            <person name="Schachter V."/>
            <person name="Quetier F."/>
            <person name="Saurin W."/>
            <person name="Scarpelli C."/>
            <person name="Wincker P."/>
            <person name="Lander E.S."/>
            <person name="Weissenbach J."/>
            <person name="Roest Crollius H."/>
        </authorList>
    </citation>
    <scope>NUCLEOTIDE SEQUENCE [LARGE SCALE GENOMIC DNA]</scope>
</reference>
<dbReference type="InParanoid" id="H3CCC7"/>
<keyword evidence="16" id="KW-1185">Reference proteome</keyword>
<evidence type="ECO:0000256" key="1">
    <source>
        <dbReference type="ARBA" id="ARBA00001946"/>
    </source>
</evidence>
<dbReference type="GO" id="GO:0043487">
    <property type="term" value="P:regulation of RNA stability"/>
    <property type="evidence" value="ECO:0007669"/>
    <property type="project" value="Ensembl"/>
</dbReference>
<dbReference type="STRING" id="99883.ENSTNIP00000005899"/>
<keyword evidence="7" id="KW-0479">Metal-binding</keyword>
<dbReference type="GO" id="GO:0046872">
    <property type="term" value="F:metal ion binding"/>
    <property type="evidence" value="ECO:0007669"/>
    <property type="project" value="UniProtKB-KW"/>
</dbReference>
<name>H3CCC7_TETNG</name>
<dbReference type="HOGENOM" id="CLU_044646_0_0_1"/>
<keyword evidence="6" id="KW-0949">S-adenosyl-L-methionine</keyword>
<evidence type="ECO:0000256" key="2">
    <source>
        <dbReference type="ARBA" id="ARBA00009026"/>
    </source>
</evidence>
<reference evidence="15" key="3">
    <citation type="submission" date="2025-09" db="UniProtKB">
        <authorList>
            <consortium name="Ensembl"/>
        </authorList>
    </citation>
    <scope>IDENTIFICATION</scope>
</reference>
<proteinExistence type="inferred from homology"/>
<dbReference type="SUPFAM" id="SSF53335">
    <property type="entry name" value="S-adenosyl-L-methionine-dependent methyltransferases"/>
    <property type="match status" value="1"/>
</dbReference>
<evidence type="ECO:0000256" key="10">
    <source>
        <dbReference type="ARBA" id="ARBA00023158"/>
    </source>
</evidence>
<dbReference type="Gene3D" id="3.40.50.150">
    <property type="entry name" value="Vaccinia Virus protein VP39"/>
    <property type="match status" value="1"/>
</dbReference>
<dbReference type="GO" id="GO:0090486">
    <property type="term" value="F:small RNA 2'-O-methyltransferase activity"/>
    <property type="evidence" value="ECO:0007669"/>
    <property type="project" value="UniProtKB-EC"/>
</dbReference>
<keyword evidence="9" id="KW-0694">RNA-binding</keyword>
<keyword evidence="5" id="KW-0808">Transferase</keyword>
<protein>
    <recommendedName>
        <fullName evidence="3">Small RNA 2'-O-methyltransferase</fullName>
        <ecNumber evidence="12">2.1.1.386</ecNumber>
    </recommendedName>
    <alternativeName>
        <fullName evidence="11">HEN1 methyltransferase homolog 1</fullName>
    </alternativeName>
</protein>
<dbReference type="FunFam" id="3.40.50.150:FF:000124">
    <property type="entry name" value="HEN methyltransferase 1"/>
    <property type="match status" value="1"/>
</dbReference>
<evidence type="ECO:0000256" key="13">
    <source>
        <dbReference type="ARBA" id="ARBA00048418"/>
    </source>
</evidence>
<evidence type="ECO:0000313" key="15">
    <source>
        <dbReference type="Ensembl" id="ENSTNIP00000005899.1"/>
    </source>
</evidence>
<comment type="similarity">
    <text evidence="2">Belongs to the methyltransferase superfamily. HEN1 family.</text>
</comment>
<evidence type="ECO:0000256" key="11">
    <source>
        <dbReference type="ARBA" id="ARBA00029981"/>
    </source>
</evidence>
<evidence type="ECO:0000256" key="4">
    <source>
        <dbReference type="ARBA" id="ARBA00022603"/>
    </source>
</evidence>
<dbReference type="GO" id="GO:0048599">
    <property type="term" value="P:oocyte development"/>
    <property type="evidence" value="ECO:0007669"/>
    <property type="project" value="Ensembl"/>
</dbReference>
<dbReference type="PANTHER" id="PTHR21404">
    <property type="entry name" value="HEN1"/>
    <property type="match status" value="1"/>
</dbReference>
<comment type="cofactor">
    <cofactor evidence="1">
        <name>Mg(2+)</name>
        <dbReference type="ChEBI" id="CHEBI:18420"/>
    </cofactor>
</comment>
<keyword evidence="4" id="KW-0489">Methyltransferase</keyword>
<dbReference type="EC" id="2.1.1.386" evidence="12"/>
<evidence type="ECO:0000256" key="9">
    <source>
        <dbReference type="ARBA" id="ARBA00022884"/>
    </source>
</evidence>
<evidence type="ECO:0000256" key="7">
    <source>
        <dbReference type="ARBA" id="ARBA00022723"/>
    </source>
</evidence>
<accession>H3CCC7</accession>
<sequence length="384" mass="43850">YVPTMFSPSLHKQRHEFVINFVKENKPQKVVDLGCCECQLLKKLKFHRQMRLLVGVDINGAQVKKHMHGLAPLPSDYLQPREDELRVELYQGSVTQKDARLRGFDLVTSIELIEHLRLSGLSCFSEVVFGYMTPLTVIISTPNSEFNSLLPGLKGFRHRDHKFEWTRAEFKSWALKVCQDYGYTVEFTGVGAAPPGQQENIGFCSQIGVFHPSQVDFNRKFLSLTCLWFNYFFLLFYQLYSVNYPSLRDNNILRRVLVSEVMFWAENLKRRFMEKMADKKEDAEHQPDVGAGRGEESEGGCHNGSTEYSVLLCVSIPLAVLWICSPKISSLSGSLSNLRHFLIEDPQVKLNQDGSAVLVFADLEEEDSVDLENSGEQFKPHQNV</sequence>
<evidence type="ECO:0000313" key="16">
    <source>
        <dbReference type="Proteomes" id="UP000007303"/>
    </source>
</evidence>
<reference evidence="15" key="2">
    <citation type="submission" date="2025-08" db="UniProtKB">
        <authorList>
            <consortium name="Ensembl"/>
        </authorList>
    </citation>
    <scope>IDENTIFICATION</scope>
</reference>
<evidence type="ECO:0000256" key="8">
    <source>
        <dbReference type="ARBA" id="ARBA00022842"/>
    </source>
</evidence>
<feature type="region of interest" description="Disordered" evidence="14">
    <location>
        <begin position="279"/>
        <end position="301"/>
    </location>
</feature>
<evidence type="ECO:0000256" key="3">
    <source>
        <dbReference type="ARBA" id="ARBA00021330"/>
    </source>
</evidence>
<dbReference type="GeneTree" id="ENSGT00390000004798"/>
<dbReference type="GO" id="GO:0003723">
    <property type="term" value="F:RNA binding"/>
    <property type="evidence" value="ECO:0007669"/>
    <property type="project" value="UniProtKB-KW"/>
</dbReference>
<evidence type="ECO:0000256" key="14">
    <source>
        <dbReference type="SAM" id="MobiDB-lite"/>
    </source>
</evidence>
<dbReference type="OMA" id="HQFVVDF"/>
<dbReference type="Proteomes" id="UP000007303">
    <property type="component" value="Unassembled WGS sequence"/>
</dbReference>
<dbReference type="AlphaFoldDB" id="H3CCC7"/>
<dbReference type="GO" id="GO:0001510">
    <property type="term" value="P:RNA methylation"/>
    <property type="evidence" value="ECO:0007669"/>
    <property type="project" value="Ensembl"/>
</dbReference>